<feature type="transmembrane region" description="Helical" evidence="1">
    <location>
        <begin position="20"/>
        <end position="41"/>
    </location>
</feature>
<dbReference type="EMBL" id="BAABBB010000004">
    <property type="protein sequence ID" value="GAA3523185.1"/>
    <property type="molecule type" value="Genomic_DNA"/>
</dbReference>
<keyword evidence="1" id="KW-1133">Transmembrane helix</keyword>
<name>A0ABP6UYL8_9ACTN</name>
<dbReference type="InterPro" id="IPR012902">
    <property type="entry name" value="N_methyl_site"/>
</dbReference>
<dbReference type="RefSeq" id="WP_218232745.1">
    <property type="nucleotide sequence ID" value="NZ_BAABBB010000004.1"/>
</dbReference>
<evidence type="ECO:0000256" key="1">
    <source>
        <dbReference type="SAM" id="Phobius"/>
    </source>
</evidence>
<sequence length="160" mass="16540">MHRPRRATSDERGETLIELVVSVSILGIAAVAILSGVMLSVKTSTLHRNEATGGAYVRSFAEAIQNHVDSTGYAACGSAVSSYQAVAVPNLPSGYTKTVTAVQSWNGSGWGSCTADGIQRVELTVATTGDATRRADETLTVVLRRPCNGAATAVGSNPCA</sequence>
<keyword evidence="3" id="KW-1185">Reference proteome</keyword>
<dbReference type="Proteomes" id="UP001500301">
    <property type="component" value="Unassembled WGS sequence"/>
</dbReference>
<organism evidence="2 3">
    <name type="scientific">Nocardioides daeguensis</name>
    <dbReference type="NCBI Taxonomy" id="908359"/>
    <lineage>
        <taxon>Bacteria</taxon>
        <taxon>Bacillati</taxon>
        <taxon>Actinomycetota</taxon>
        <taxon>Actinomycetes</taxon>
        <taxon>Propionibacteriales</taxon>
        <taxon>Nocardioidaceae</taxon>
        <taxon>Nocardioides</taxon>
    </lineage>
</organism>
<evidence type="ECO:0000313" key="2">
    <source>
        <dbReference type="EMBL" id="GAA3523185.1"/>
    </source>
</evidence>
<evidence type="ECO:0000313" key="3">
    <source>
        <dbReference type="Proteomes" id="UP001500301"/>
    </source>
</evidence>
<dbReference type="NCBIfam" id="TIGR02532">
    <property type="entry name" value="IV_pilin_GFxxxE"/>
    <property type="match status" value="1"/>
</dbReference>
<evidence type="ECO:0008006" key="4">
    <source>
        <dbReference type="Google" id="ProtNLM"/>
    </source>
</evidence>
<reference evidence="3" key="1">
    <citation type="journal article" date="2019" name="Int. J. Syst. Evol. Microbiol.">
        <title>The Global Catalogue of Microorganisms (GCM) 10K type strain sequencing project: providing services to taxonomists for standard genome sequencing and annotation.</title>
        <authorList>
            <consortium name="The Broad Institute Genomics Platform"/>
            <consortium name="The Broad Institute Genome Sequencing Center for Infectious Disease"/>
            <person name="Wu L."/>
            <person name="Ma J."/>
        </authorList>
    </citation>
    <scope>NUCLEOTIDE SEQUENCE [LARGE SCALE GENOMIC DNA]</scope>
    <source>
        <strain evidence="3">JCM 17460</strain>
    </source>
</reference>
<gene>
    <name evidence="2" type="ORF">GCM10022263_09360</name>
</gene>
<protein>
    <recommendedName>
        <fullName evidence="4">Type II secretion system protein</fullName>
    </recommendedName>
</protein>
<keyword evidence="1" id="KW-0812">Transmembrane</keyword>
<comment type="caution">
    <text evidence="2">The sequence shown here is derived from an EMBL/GenBank/DDBJ whole genome shotgun (WGS) entry which is preliminary data.</text>
</comment>
<proteinExistence type="predicted"/>
<dbReference type="Pfam" id="PF07963">
    <property type="entry name" value="N_methyl"/>
    <property type="match status" value="1"/>
</dbReference>
<keyword evidence="1" id="KW-0472">Membrane</keyword>
<accession>A0ABP6UYL8</accession>